<accession>A0A256G5M4</accession>
<keyword evidence="1" id="KW-0233">DNA recombination</keyword>
<dbReference type="Gene3D" id="1.10.443.10">
    <property type="entry name" value="Intergrase catalytic core"/>
    <property type="match status" value="1"/>
</dbReference>
<comment type="caution">
    <text evidence="3">The sequence shown here is derived from an EMBL/GenBank/DDBJ whole genome shotgun (WGS) entry which is preliminary data.</text>
</comment>
<dbReference type="InterPro" id="IPR011010">
    <property type="entry name" value="DNA_brk_join_enz"/>
</dbReference>
<organism evidence="3 4">
    <name type="scientific">Brucella pseudogrignonensis</name>
    <dbReference type="NCBI Taxonomy" id="419475"/>
    <lineage>
        <taxon>Bacteria</taxon>
        <taxon>Pseudomonadati</taxon>
        <taxon>Pseudomonadota</taxon>
        <taxon>Alphaproteobacteria</taxon>
        <taxon>Hyphomicrobiales</taxon>
        <taxon>Brucellaceae</taxon>
        <taxon>Brucella/Ochrobactrum group</taxon>
        <taxon>Brucella</taxon>
    </lineage>
</organism>
<name>A0A256G5M4_9HYPH</name>
<dbReference type="EMBL" id="NNRM01000046">
    <property type="protein sequence ID" value="OYR21961.1"/>
    <property type="molecule type" value="Genomic_DNA"/>
</dbReference>
<dbReference type="Pfam" id="PF00589">
    <property type="entry name" value="Phage_integrase"/>
    <property type="match status" value="1"/>
</dbReference>
<dbReference type="RefSeq" id="WP_143853480.1">
    <property type="nucleotide sequence ID" value="NZ_JBHEEM010000009.1"/>
</dbReference>
<evidence type="ECO:0000313" key="4">
    <source>
        <dbReference type="Proteomes" id="UP000216188"/>
    </source>
</evidence>
<gene>
    <name evidence="3" type="ORF">CEV34_4762</name>
</gene>
<proteinExistence type="predicted"/>
<dbReference type="InterPro" id="IPR013762">
    <property type="entry name" value="Integrase-like_cat_sf"/>
</dbReference>
<dbReference type="GO" id="GO:0015074">
    <property type="term" value="P:DNA integration"/>
    <property type="evidence" value="ECO:0007669"/>
    <property type="project" value="InterPro"/>
</dbReference>
<sequence length="104" mass="11344">MPINATSMAVVKEARTGAITDYVVEWAGQPVHNLETGIATSADKACLDGISAHFFRYTAAVWMIEAGIPMEKMSQFLGHKNSATSGRMYTRYPPSHLRKAAEAL</sequence>
<keyword evidence="4" id="KW-1185">Reference proteome</keyword>
<dbReference type="Proteomes" id="UP000216188">
    <property type="component" value="Unassembled WGS sequence"/>
</dbReference>
<protein>
    <submittedName>
        <fullName evidence="3">Phage integrase family protein</fullName>
    </submittedName>
</protein>
<evidence type="ECO:0000259" key="2">
    <source>
        <dbReference type="Pfam" id="PF00589"/>
    </source>
</evidence>
<reference evidence="3 4" key="1">
    <citation type="submission" date="2017-07" db="EMBL/GenBank/DDBJ databases">
        <title>Phylogenetic study on the rhizospheric bacterium Ochrobactrum sp. A44.</title>
        <authorList>
            <person name="Krzyzanowska D.M."/>
            <person name="Ossowicki A."/>
            <person name="Rajewska M."/>
            <person name="Maciag T."/>
            <person name="Kaczynski Z."/>
            <person name="Czerwicka M."/>
            <person name="Jafra S."/>
        </authorList>
    </citation>
    <scope>NUCLEOTIDE SEQUENCE [LARGE SCALE GENOMIC DNA]</scope>
    <source>
        <strain evidence="3 4">CCUG 30717</strain>
    </source>
</reference>
<dbReference type="GO" id="GO:0006310">
    <property type="term" value="P:DNA recombination"/>
    <property type="evidence" value="ECO:0007669"/>
    <property type="project" value="UniProtKB-KW"/>
</dbReference>
<dbReference type="AlphaFoldDB" id="A0A256G5M4"/>
<evidence type="ECO:0000313" key="3">
    <source>
        <dbReference type="EMBL" id="OYR21961.1"/>
    </source>
</evidence>
<feature type="domain" description="Tyr recombinase" evidence="2">
    <location>
        <begin position="45"/>
        <end position="91"/>
    </location>
</feature>
<dbReference type="InterPro" id="IPR002104">
    <property type="entry name" value="Integrase_catalytic"/>
</dbReference>
<dbReference type="GO" id="GO:0003677">
    <property type="term" value="F:DNA binding"/>
    <property type="evidence" value="ECO:0007669"/>
    <property type="project" value="InterPro"/>
</dbReference>
<evidence type="ECO:0000256" key="1">
    <source>
        <dbReference type="ARBA" id="ARBA00023172"/>
    </source>
</evidence>
<dbReference type="SUPFAM" id="SSF56349">
    <property type="entry name" value="DNA breaking-rejoining enzymes"/>
    <property type="match status" value="1"/>
</dbReference>